<feature type="domain" description="Zn(2)-C6 fungal-type" evidence="2">
    <location>
        <begin position="10"/>
        <end position="38"/>
    </location>
</feature>
<dbReference type="InterPro" id="IPR036864">
    <property type="entry name" value="Zn2-C6_fun-type_DNA-bd_sf"/>
</dbReference>
<dbReference type="CDD" id="cd00067">
    <property type="entry name" value="GAL4"/>
    <property type="match status" value="1"/>
</dbReference>
<dbReference type="OrthoDB" id="4491390at2759"/>
<proteinExistence type="predicted"/>
<evidence type="ECO:0000313" key="4">
    <source>
        <dbReference type="Proteomes" id="UP000054321"/>
    </source>
</evidence>
<evidence type="ECO:0000256" key="1">
    <source>
        <dbReference type="ARBA" id="ARBA00023242"/>
    </source>
</evidence>
<dbReference type="GO" id="GO:0000981">
    <property type="term" value="F:DNA-binding transcription factor activity, RNA polymerase II-specific"/>
    <property type="evidence" value="ECO:0007669"/>
    <property type="project" value="InterPro"/>
</dbReference>
<dbReference type="InterPro" id="IPR001138">
    <property type="entry name" value="Zn2Cys6_DnaBD"/>
</dbReference>
<dbReference type="PROSITE" id="PS00463">
    <property type="entry name" value="ZN2_CY6_FUNGAL_1"/>
    <property type="match status" value="1"/>
</dbReference>
<dbReference type="STRING" id="913774.A0A0C3HKH2"/>
<dbReference type="Gene3D" id="4.10.240.10">
    <property type="entry name" value="Zn(2)-C6 fungal-type DNA-binding domain"/>
    <property type="match status" value="1"/>
</dbReference>
<dbReference type="EMBL" id="KN832874">
    <property type="protein sequence ID" value="KIN02837.1"/>
    <property type="molecule type" value="Genomic_DNA"/>
</dbReference>
<reference evidence="4" key="2">
    <citation type="submission" date="2015-01" db="EMBL/GenBank/DDBJ databases">
        <title>Evolutionary Origins and Diversification of the Mycorrhizal Mutualists.</title>
        <authorList>
            <consortium name="DOE Joint Genome Institute"/>
            <consortium name="Mycorrhizal Genomics Consortium"/>
            <person name="Kohler A."/>
            <person name="Kuo A."/>
            <person name="Nagy L.G."/>
            <person name="Floudas D."/>
            <person name="Copeland A."/>
            <person name="Barry K.W."/>
            <person name="Cichocki N."/>
            <person name="Veneault-Fourrey C."/>
            <person name="LaButti K."/>
            <person name="Lindquist E.A."/>
            <person name="Lipzen A."/>
            <person name="Lundell T."/>
            <person name="Morin E."/>
            <person name="Murat C."/>
            <person name="Riley R."/>
            <person name="Ohm R."/>
            <person name="Sun H."/>
            <person name="Tunlid A."/>
            <person name="Henrissat B."/>
            <person name="Grigoriev I.V."/>
            <person name="Hibbett D.S."/>
            <person name="Martin F."/>
        </authorList>
    </citation>
    <scope>NUCLEOTIDE SEQUENCE [LARGE SCALE GENOMIC DNA]</scope>
    <source>
        <strain evidence="4">Zn</strain>
    </source>
</reference>
<dbReference type="PANTHER" id="PTHR38111">
    <property type="entry name" value="ZN(2)-C6 FUNGAL-TYPE DOMAIN-CONTAINING PROTEIN-RELATED"/>
    <property type="match status" value="1"/>
</dbReference>
<protein>
    <recommendedName>
        <fullName evidence="2">Zn(2)-C6 fungal-type domain-containing protein</fullName>
    </recommendedName>
</protein>
<keyword evidence="4" id="KW-1185">Reference proteome</keyword>
<dbReference type="InterPro" id="IPR053178">
    <property type="entry name" value="Osmoadaptation_assoc"/>
</dbReference>
<name>A0A0C3HKH2_OIDMZ</name>
<dbReference type="SMART" id="SM00066">
    <property type="entry name" value="GAL4"/>
    <property type="match status" value="1"/>
</dbReference>
<dbReference type="Pfam" id="PF00172">
    <property type="entry name" value="Zn_clus"/>
    <property type="match status" value="1"/>
</dbReference>
<sequence>MVGVAGKSHACKTCKRRRVKCDLQQPTCFRCEKANTTCDGYGREPIFVNRTLSHPFVKVASVISEAKHAESKTSHLPLYEEDMRSMISQATNPSPYIPIDFRRKAVELLRKIYLPKKLVAEGYRERHWHAVGGVYAWLACLRTLTEKSKALDLALLAFCIVQTHVTKTSSVNIEDGLQFYSEAICHYRCELQDDRKRSRNESFATIIVLITCELFTFQVDQSWRVHAFGISEILRLRNRSELPSETWNILCSRMRIVCILDGLTKQQPLFLSSGEWLEISSSVYFSPIDRLLDIVINIPASLARSNALMDTAHPEQHDYELASILTDFMCVSKQMHIWQHRTKAEGPLIPYWAVFSQIHNPADDEYASKLFPFALEFDSLDSAITFSFKWSVHLQILTKIICIHRWLDNNRLLLPRVHGIFGSNEKQKVHSLHASASNYGNPSTISISFIKAEADKLSRLLCQCIGYCYRTEMGTLGPQYCRYLLWATRQFFGLNADYKRELEWSLQIKNITGPGLHAKLDLMELEDNL</sequence>
<dbReference type="InParanoid" id="A0A0C3HKH2"/>
<reference evidence="3 4" key="1">
    <citation type="submission" date="2014-04" db="EMBL/GenBank/DDBJ databases">
        <authorList>
            <consortium name="DOE Joint Genome Institute"/>
            <person name="Kuo A."/>
            <person name="Martino E."/>
            <person name="Perotto S."/>
            <person name="Kohler A."/>
            <person name="Nagy L.G."/>
            <person name="Floudas D."/>
            <person name="Copeland A."/>
            <person name="Barry K.W."/>
            <person name="Cichocki N."/>
            <person name="Veneault-Fourrey C."/>
            <person name="LaButti K."/>
            <person name="Lindquist E.A."/>
            <person name="Lipzen A."/>
            <person name="Lundell T."/>
            <person name="Morin E."/>
            <person name="Murat C."/>
            <person name="Sun H."/>
            <person name="Tunlid A."/>
            <person name="Henrissat B."/>
            <person name="Grigoriev I.V."/>
            <person name="Hibbett D.S."/>
            <person name="Martin F."/>
            <person name="Nordberg H.P."/>
            <person name="Cantor M.N."/>
            <person name="Hua S.X."/>
        </authorList>
    </citation>
    <scope>NUCLEOTIDE SEQUENCE [LARGE SCALE GENOMIC DNA]</scope>
    <source>
        <strain evidence="3 4">Zn</strain>
    </source>
</reference>
<accession>A0A0C3HKH2</accession>
<keyword evidence="1" id="KW-0539">Nucleus</keyword>
<dbReference type="Proteomes" id="UP000054321">
    <property type="component" value="Unassembled WGS sequence"/>
</dbReference>
<evidence type="ECO:0000259" key="2">
    <source>
        <dbReference type="PROSITE" id="PS50048"/>
    </source>
</evidence>
<organism evidence="3 4">
    <name type="scientific">Oidiodendron maius (strain Zn)</name>
    <dbReference type="NCBI Taxonomy" id="913774"/>
    <lineage>
        <taxon>Eukaryota</taxon>
        <taxon>Fungi</taxon>
        <taxon>Dikarya</taxon>
        <taxon>Ascomycota</taxon>
        <taxon>Pezizomycotina</taxon>
        <taxon>Leotiomycetes</taxon>
        <taxon>Leotiomycetes incertae sedis</taxon>
        <taxon>Myxotrichaceae</taxon>
        <taxon>Oidiodendron</taxon>
    </lineage>
</organism>
<dbReference type="SUPFAM" id="SSF57701">
    <property type="entry name" value="Zn2/Cys6 DNA-binding domain"/>
    <property type="match status" value="1"/>
</dbReference>
<dbReference type="GO" id="GO:0008270">
    <property type="term" value="F:zinc ion binding"/>
    <property type="evidence" value="ECO:0007669"/>
    <property type="project" value="InterPro"/>
</dbReference>
<dbReference type="PROSITE" id="PS50048">
    <property type="entry name" value="ZN2_CY6_FUNGAL_2"/>
    <property type="match status" value="1"/>
</dbReference>
<dbReference type="HOGENOM" id="CLU_021599_7_0_1"/>
<gene>
    <name evidence="3" type="ORF">OIDMADRAFT_52664</name>
</gene>
<evidence type="ECO:0000313" key="3">
    <source>
        <dbReference type="EMBL" id="KIN02837.1"/>
    </source>
</evidence>
<dbReference type="AlphaFoldDB" id="A0A0C3HKH2"/>